<dbReference type="RefSeq" id="XP_020050730.1">
    <property type="nucleotide sequence ID" value="XM_020189529.1"/>
</dbReference>
<dbReference type="PANTHER" id="PTHR28174:SF1">
    <property type="entry name" value="LARGE RIBOSOMAL SUBUNIT PROTEIN BL31M"/>
    <property type="match status" value="1"/>
</dbReference>
<dbReference type="EMBL" id="KV454475">
    <property type="protein sequence ID" value="ODV64423.1"/>
    <property type="molecule type" value="Genomic_DNA"/>
</dbReference>
<organism evidence="3 4">
    <name type="scientific">Ascoidea rubescens DSM 1968</name>
    <dbReference type="NCBI Taxonomy" id="1344418"/>
    <lineage>
        <taxon>Eukaryota</taxon>
        <taxon>Fungi</taxon>
        <taxon>Dikarya</taxon>
        <taxon>Ascomycota</taxon>
        <taxon>Saccharomycotina</taxon>
        <taxon>Saccharomycetes</taxon>
        <taxon>Ascoideaceae</taxon>
        <taxon>Ascoidea</taxon>
    </lineage>
</organism>
<feature type="region of interest" description="Disordered" evidence="1">
    <location>
        <begin position="91"/>
        <end position="159"/>
    </location>
</feature>
<evidence type="ECO:0000259" key="2">
    <source>
        <dbReference type="Pfam" id="PF21492"/>
    </source>
</evidence>
<accession>A0A1D2VS36</accession>
<feature type="compositionally biased region" description="Basic and acidic residues" evidence="1">
    <location>
        <begin position="93"/>
        <end position="108"/>
    </location>
</feature>
<dbReference type="GO" id="GO:0005762">
    <property type="term" value="C:mitochondrial large ribosomal subunit"/>
    <property type="evidence" value="ECO:0007669"/>
    <property type="project" value="EnsemblFungi"/>
</dbReference>
<feature type="non-terminal residue" evidence="3">
    <location>
        <position position="1"/>
    </location>
</feature>
<dbReference type="AlphaFoldDB" id="A0A1D2VS36"/>
<sequence>STDVDIKPRLPRKIGLGKARPSIYYKFRCQVQLSDGSVIFRKSQFPKVNLKIINDQRNNGLWNPSKGALGQVDQSGLDRLEKFNKRFGLFTPSKKESVSDKPETKKQTPDQSVKSQTKKEPEVESQSSEFSEDDYLSLLGENAQEVQSGGKLQTKKKGK</sequence>
<dbReference type="InterPro" id="IPR048874">
    <property type="entry name" value="Ribosomal_bL31m_N"/>
</dbReference>
<dbReference type="PANTHER" id="PTHR28174">
    <property type="entry name" value="54S RIBOSOMAL PROTEIN L36, MITOCHONDRIAL"/>
    <property type="match status" value="1"/>
</dbReference>
<dbReference type="GO" id="GO:0003735">
    <property type="term" value="F:structural constituent of ribosome"/>
    <property type="evidence" value="ECO:0007669"/>
    <property type="project" value="EnsemblFungi"/>
</dbReference>
<proteinExistence type="predicted"/>
<dbReference type="OrthoDB" id="5587740at2759"/>
<dbReference type="STRING" id="1344418.A0A1D2VS36"/>
<evidence type="ECO:0000313" key="3">
    <source>
        <dbReference type="EMBL" id="ODV64423.1"/>
    </source>
</evidence>
<name>A0A1D2VS36_9ASCO</name>
<evidence type="ECO:0000256" key="1">
    <source>
        <dbReference type="SAM" id="MobiDB-lite"/>
    </source>
</evidence>
<feature type="non-terminal residue" evidence="3">
    <location>
        <position position="159"/>
    </location>
</feature>
<dbReference type="GeneID" id="30963165"/>
<dbReference type="Gene3D" id="6.20.130.10">
    <property type="match status" value="1"/>
</dbReference>
<feature type="domain" description="Ribosomal protein bL31m N-terminal" evidence="2">
    <location>
        <begin position="9"/>
        <end position="65"/>
    </location>
</feature>
<keyword evidence="4" id="KW-1185">Reference proteome</keyword>
<gene>
    <name evidence="3" type="ORF">ASCRUDRAFT_18248</name>
</gene>
<dbReference type="InterPro" id="IPR034600">
    <property type="entry name" value="Ribosomal_bL31m"/>
</dbReference>
<dbReference type="GO" id="GO:0032543">
    <property type="term" value="P:mitochondrial translation"/>
    <property type="evidence" value="ECO:0007669"/>
    <property type="project" value="EnsemblFungi"/>
</dbReference>
<dbReference type="InParanoid" id="A0A1D2VS36"/>
<dbReference type="FunCoup" id="A0A1D2VS36">
    <property type="interactions" value="174"/>
</dbReference>
<protein>
    <submittedName>
        <fullName evidence="3">YBR122Cp-like protein</fullName>
    </submittedName>
</protein>
<dbReference type="Pfam" id="PF21492">
    <property type="entry name" value="bL31_N"/>
    <property type="match status" value="1"/>
</dbReference>
<evidence type="ECO:0000313" key="4">
    <source>
        <dbReference type="Proteomes" id="UP000095038"/>
    </source>
</evidence>
<reference evidence="4" key="1">
    <citation type="submission" date="2016-05" db="EMBL/GenBank/DDBJ databases">
        <title>Comparative genomics of biotechnologically important yeasts.</title>
        <authorList>
            <consortium name="DOE Joint Genome Institute"/>
            <person name="Riley R."/>
            <person name="Haridas S."/>
            <person name="Wolfe K.H."/>
            <person name="Lopes M.R."/>
            <person name="Hittinger C.T."/>
            <person name="Goker M."/>
            <person name="Salamov A."/>
            <person name="Wisecaver J."/>
            <person name="Long T.M."/>
            <person name="Aerts A.L."/>
            <person name="Barry K."/>
            <person name="Choi C."/>
            <person name="Clum A."/>
            <person name="Coughlan A.Y."/>
            <person name="Deshpande S."/>
            <person name="Douglass A.P."/>
            <person name="Hanson S.J."/>
            <person name="Klenk H.-P."/>
            <person name="Labutti K."/>
            <person name="Lapidus A."/>
            <person name="Lindquist E."/>
            <person name="Lipzen A."/>
            <person name="Meier-Kolthoff J.P."/>
            <person name="Ohm R.A."/>
            <person name="Otillar R.P."/>
            <person name="Pangilinan J."/>
            <person name="Peng Y."/>
            <person name="Rokas A."/>
            <person name="Rosa C.A."/>
            <person name="Scheuner C."/>
            <person name="Sibirny A.A."/>
            <person name="Slot J.C."/>
            <person name="Stielow J.B."/>
            <person name="Sun H."/>
            <person name="Kurtzman C.P."/>
            <person name="Blackwell M."/>
            <person name="Grigoriev I.V."/>
            <person name="Jeffries T.W."/>
        </authorList>
    </citation>
    <scope>NUCLEOTIDE SEQUENCE [LARGE SCALE GENOMIC DNA]</scope>
    <source>
        <strain evidence="4">DSM 1968</strain>
    </source>
</reference>
<dbReference type="Proteomes" id="UP000095038">
    <property type="component" value="Unassembled WGS sequence"/>
</dbReference>